<protein>
    <recommendedName>
        <fullName evidence="1">Arm DNA-binding domain-containing protein</fullName>
    </recommendedName>
</protein>
<organism evidence="2">
    <name type="scientific">termite gut metagenome</name>
    <dbReference type="NCBI Taxonomy" id="433724"/>
    <lineage>
        <taxon>unclassified sequences</taxon>
        <taxon>metagenomes</taxon>
        <taxon>organismal metagenomes</taxon>
    </lineage>
</organism>
<dbReference type="InterPro" id="IPR035386">
    <property type="entry name" value="Arm-DNA-bind_5"/>
</dbReference>
<sequence>MLNAQQVLLPFNARKDGKLSVSLKVTKNRKRKYIKTGLAASPEQWDEKQDRFVSNKKLEPQYKDYNALLSEIEAKAISILRDFEFKKIDWTLNQFEDAFLNHAKKGKINDYFENLITTLKETNHVGNEDVIVKRFTYSNCLTKSLIAKSFRRLTLNMLKHLMYSFRKEVVLGIHANTISKH</sequence>
<proteinExistence type="predicted"/>
<reference evidence="2" key="1">
    <citation type="submission" date="2019-03" db="EMBL/GenBank/DDBJ databases">
        <title>Single cell metagenomics reveals metabolic interactions within the superorganism composed of flagellate Streblomastix strix and complex community of Bacteroidetes bacteria on its surface.</title>
        <authorList>
            <person name="Treitli S.C."/>
            <person name="Kolisko M."/>
            <person name="Husnik F."/>
            <person name="Keeling P."/>
            <person name="Hampl V."/>
        </authorList>
    </citation>
    <scope>NUCLEOTIDE SEQUENCE</scope>
    <source>
        <strain evidence="2">STM</strain>
    </source>
</reference>
<dbReference type="AlphaFoldDB" id="A0A5J4QXF6"/>
<dbReference type="EMBL" id="SNRY01002244">
    <property type="protein sequence ID" value="KAA6326019.1"/>
    <property type="molecule type" value="Genomic_DNA"/>
</dbReference>
<evidence type="ECO:0000259" key="1">
    <source>
        <dbReference type="Pfam" id="PF17293"/>
    </source>
</evidence>
<feature type="domain" description="Arm DNA-binding" evidence="1">
    <location>
        <begin position="14"/>
        <end position="94"/>
    </location>
</feature>
<name>A0A5J4QXF6_9ZZZZ</name>
<dbReference type="Pfam" id="PF17293">
    <property type="entry name" value="Arm-DNA-bind_5"/>
    <property type="match status" value="1"/>
</dbReference>
<accession>A0A5J4QXF6</accession>
<comment type="caution">
    <text evidence="2">The sequence shown here is derived from an EMBL/GenBank/DDBJ whole genome shotgun (WGS) entry which is preliminary data.</text>
</comment>
<gene>
    <name evidence="2" type="ORF">EZS27_024830</name>
</gene>
<evidence type="ECO:0000313" key="2">
    <source>
        <dbReference type="EMBL" id="KAA6326019.1"/>
    </source>
</evidence>